<evidence type="ECO:0000256" key="12">
    <source>
        <dbReference type="ARBA" id="ARBA00022840"/>
    </source>
</evidence>
<dbReference type="InterPro" id="IPR023299">
    <property type="entry name" value="ATPase_P-typ_cyto_dom_N"/>
</dbReference>
<feature type="transmembrane region" description="Helical" evidence="19">
    <location>
        <begin position="159"/>
        <end position="183"/>
    </location>
</feature>
<reference evidence="21 22" key="1">
    <citation type="journal article" date="2006" name="Science">
        <title>Genome of rice cluster I archaea -- the key methane producers in the rice rhizosphere.</title>
        <authorList>
            <person name="Erkel C."/>
            <person name="Kube M."/>
            <person name="Reinhardt R."/>
            <person name="Liesack W."/>
        </authorList>
    </citation>
    <scope>NUCLEOTIDE SEQUENCE [LARGE SCALE GENOMIC DNA]</scope>
    <source>
        <strain evidence="22">DSM 22066 / NBRC 105507 / MRE50</strain>
    </source>
</reference>
<dbReference type="Gene3D" id="3.40.1110.10">
    <property type="entry name" value="Calcium-transporting ATPase, cytoplasmic domain N"/>
    <property type="match status" value="1"/>
</dbReference>
<dbReference type="Proteomes" id="UP000000663">
    <property type="component" value="Chromosome"/>
</dbReference>
<feature type="transmembrane region" description="Helical" evidence="19">
    <location>
        <begin position="226"/>
        <end position="249"/>
    </location>
</feature>
<keyword evidence="10" id="KW-0547">Nucleotide-binding</keyword>
<dbReference type="GO" id="GO:0043682">
    <property type="term" value="F:P-type divalent copper transporter activity"/>
    <property type="evidence" value="ECO:0007669"/>
    <property type="project" value="TreeGrafter"/>
</dbReference>
<evidence type="ECO:0000313" key="22">
    <source>
        <dbReference type="Proteomes" id="UP000000663"/>
    </source>
</evidence>
<dbReference type="SFLD" id="SFLDF00027">
    <property type="entry name" value="p-type_atpase"/>
    <property type="match status" value="1"/>
</dbReference>
<evidence type="ECO:0000256" key="2">
    <source>
        <dbReference type="ARBA" id="ARBA00006024"/>
    </source>
</evidence>
<evidence type="ECO:0000256" key="13">
    <source>
        <dbReference type="ARBA" id="ARBA00022842"/>
    </source>
</evidence>
<keyword evidence="17" id="KW-0406">Ion transport</keyword>
<feature type="transmembrane region" description="Helical" evidence="19">
    <location>
        <begin position="261"/>
        <end position="280"/>
    </location>
</feature>
<dbReference type="AlphaFoldDB" id="Q0W4B5"/>
<dbReference type="InterPro" id="IPR018303">
    <property type="entry name" value="ATPase_P-typ_P_site"/>
</dbReference>
<dbReference type="CDD" id="cd00371">
    <property type="entry name" value="HMA"/>
    <property type="match status" value="2"/>
</dbReference>
<dbReference type="RefSeq" id="WP_012035778.1">
    <property type="nucleotide sequence ID" value="NC_009464.1"/>
</dbReference>
<dbReference type="eggNOG" id="arCOG02763">
    <property type="taxonomic scope" value="Archaea"/>
</dbReference>
<evidence type="ECO:0000256" key="15">
    <source>
        <dbReference type="ARBA" id="ARBA00022989"/>
    </source>
</evidence>
<evidence type="ECO:0000256" key="17">
    <source>
        <dbReference type="ARBA" id="ARBA00023065"/>
    </source>
</evidence>
<evidence type="ECO:0000256" key="11">
    <source>
        <dbReference type="ARBA" id="ARBA00022796"/>
    </source>
</evidence>
<dbReference type="PANTHER" id="PTHR43520:SF8">
    <property type="entry name" value="P-TYPE CU(+) TRANSPORTER"/>
    <property type="match status" value="1"/>
</dbReference>
<comment type="subcellular location">
    <subcellularLocation>
        <location evidence="1">Cell membrane</location>
        <topology evidence="1">Multi-pass membrane protein</topology>
    </subcellularLocation>
</comment>
<name>Q0W4B5_METAR</name>
<dbReference type="OrthoDB" id="8588at2157"/>
<keyword evidence="16" id="KW-0186">Copper</keyword>
<protein>
    <recommendedName>
        <fullName evidence="3">P-type Cu(+) transporter</fullName>
        <ecNumber evidence="3">7.2.2.8</ecNumber>
    </recommendedName>
</protein>
<evidence type="ECO:0000256" key="7">
    <source>
        <dbReference type="ARBA" id="ARBA00022692"/>
    </source>
</evidence>
<dbReference type="EMBL" id="AM114193">
    <property type="protein sequence ID" value="CAJ36778.1"/>
    <property type="molecule type" value="Genomic_DNA"/>
</dbReference>
<feature type="transmembrane region" description="Helical" evidence="19">
    <location>
        <begin position="414"/>
        <end position="436"/>
    </location>
</feature>
<dbReference type="InterPro" id="IPR017969">
    <property type="entry name" value="Heavy-metal-associated_CS"/>
</dbReference>
<dbReference type="NCBIfam" id="TIGR01525">
    <property type="entry name" value="ATPase-IB_hvy"/>
    <property type="match status" value="1"/>
</dbReference>
<dbReference type="InterPro" id="IPR027256">
    <property type="entry name" value="P-typ_ATPase_IB"/>
</dbReference>
<keyword evidence="12" id="KW-0067">ATP-binding</keyword>
<keyword evidence="4" id="KW-0813">Transport</keyword>
<dbReference type="FunFam" id="3.40.50.1000:FF:000144">
    <property type="entry name" value="copper-transporting ATPase 1 isoform X2"/>
    <property type="match status" value="1"/>
</dbReference>
<feature type="domain" description="HMA" evidence="20">
    <location>
        <begin position="2"/>
        <end position="68"/>
    </location>
</feature>
<sequence>MRKTELKITGMTCASCVARVEKAIQETKGVESATVNLATEKATFVYDPAHITIDDIVRSIREAGYGVEEEKVTLPVRGMTCASCVKRVEDALKSSEGVADAAVNLATEQATIRYFPSIVTVNDIRKIVRDAGYEIPEAPSPEEYVDRERASRGREMRDLVVKFAISGAVAAIIMVLMFFGSYIPGLSSLSMEQVNWIGLILATPVQFWIGWRFYKGAFAALRHGTADMNVLIAVGTSAAYIYSVAATLWPHLLMMGGAMPATYFDTSVTIIALILLGRLLEARAKGQTSEAIRRLRGLQAKTARVERDGKTLDIPVEDVQVGDIVVVRPGEKIPVDGVVVDGYSAVDESMVTGESIPVSKKESDNVIGATINKTGSFKFKATKVGRDTVLSQIIRMVEQAQGSKAPIQRLADQVAAVFVPIVIAIAILTFLAWYFLGPQPAFLMALLNFISVLIIACPCAMGLATPTAIMVGTGKGAEHGILIKGGESLESAYKINSIVLDKTGTITRGEPELVAVVPQPGFTEQDLLRLAASAEQGSEHPLGEAIVRGATERGIGLTGPSKFDSLTGRGIVAEVDNALVFVGNARLMEDEDIDLSGMKPDFDRLSAEGKTPMYVAIGEKPAGVIAVADTIKEGSVEAIAGLKQMGIEPIMMTGDNRRTAEAIAKQAGITNVLAEVLPQDKAGEVKKLQAQGKTVAMVGDGINDAPALAQADAGIAIGTGTDVAIESSDITLMSGDLRGVLTAIKLSRATIKTIRMNLFWAFIYNIIGIPIAAGILIPWFGIQLDPIIAAAAMAFSSVSVVSNSLLLNRFKP</sequence>
<keyword evidence="5" id="KW-1003">Cell membrane</keyword>
<evidence type="ECO:0000256" key="18">
    <source>
        <dbReference type="ARBA" id="ARBA00023136"/>
    </source>
</evidence>
<feature type="transmembrane region" description="Helical" evidence="19">
    <location>
        <begin position="442"/>
        <end position="465"/>
    </location>
</feature>
<keyword evidence="14" id="KW-1278">Translocase</keyword>
<dbReference type="InterPro" id="IPR023214">
    <property type="entry name" value="HAD_sf"/>
</dbReference>
<dbReference type="SUPFAM" id="SSF81665">
    <property type="entry name" value="Calcium ATPase, transmembrane domain M"/>
    <property type="match status" value="1"/>
</dbReference>
<dbReference type="GO" id="GO:0055070">
    <property type="term" value="P:copper ion homeostasis"/>
    <property type="evidence" value="ECO:0007669"/>
    <property type="project" value="TreeGrafter"/>
</dbReference>
<dbReference type="InterPro" id="IPR006122">
    <property type="entry name" value="HMA_Cu_ion-bd"/>
</dbReference>
<keyword evidence="21" id="KW-0378">Hydrolase</keyword>
<dbReference type="SFLD" id="SFLDS00003">
    <property type="entry name" value="Haloacid_Dehalogenase"/>
    <property type="match status" value="1"/>
</dbReference>
<dbReference type="FunFam" id="3.30.70.100:FF:000005">
    <property type="entry name" value="Copper-exporting P-type ATPase A"/>
    <property type="match status" value="2"/>
</dbReference>
<evidence type="ECO:0000256" key="6">
    <source>
        <dbReference type="ARBA" id="ARBA00022553"/>
    </source>
</evidence>
<dbReference type="PATRIC" id="fig|351160.9.peg.1497"/>
<keyword evidence="7 19" id="KW-0812">Transmembrane</keyword>
<evidence type="ECO:0000256" key="5">
    <source>
        <dbReference type="ARBA" id="ARBA00022475"/>
    </source>
</evidence>
<dbReference type="GO" id="GO:0005886">
    <property type="term" value="C:plasma membrane"/>
    <property type="evidence" value="ECO:0007669"/>
    <property type="project" value="UniProtKB-SubCell"/>
</dbReference>
<comment type="similarity">
    <text evidence="2">Belongs to the cation transport ATPase (P-type) (TC 3.A.3) family. Type IB subfamily.</text>
</comment>
<dbReference type="NCBIfam" id="TIGR00003">
    <property type="entry name" value="copper ion binding protein"/>
    <property type="match status" value="2"/>
</dbReference>
<dbReference type="NCBIfam" id="TIGR01511">
    <property type="entry name" value="ATPase-IB1_Cu"/>
    <property type="match status" value="1"/>
</dbReference>
<evidence type="ECO:0000256" key="14">
    <source>
        <dbReference type="ARBA" id="ARBA00022967"/>
    </source>
</evidence>
<keyword evidence="11" id="KW-0187">Copper transport</keyword>
<dbReference type="InterPro" id="IPR059000">
    <property type="entry name" value="ATPase_P-type_domA"/>
</dbReference>
<evidence type="ECO:0000256" key="3">
    <source>
        <dbReference type="ARBA" id="ARBA00012517"/>
    </source>
</evidence>
<dbReference type="CDD" id="cd02094">
    <property type="entry name" value="P-type_ATPase_Cu-like"/>
    <property type="match status" value="1"/>
</dbReference>
<dbReference type="SFLD" id="SFLDG00002">
    <property type="entry name" value="C1.7:_P-type_atpase_like"/>
    <property type="match status" value="1"/>
</dbReference>
<feature type="transmembrane region" description="Helical" evidence="19">
    <location>
        <begin position="758"/>
        <end position="781"/>
    </location>
</feature>
<dbReference type="SUPFAM" id="SSF55008">
    <property type="entry name" value="HMA, heavy metal-associated domain"/>
    <property type="match status" value="2"/>
</dbReference>
<dbReference type="Pfam" id="PF00702">
    <property type="entry name" value="Hydrolase"/>
    <property type="match status" value="1"/>
</dbReference>
<dbReference type="InterPro" id="IPR001757">
    <property type="entry name" value="P_typ_ATPase"/>
</dbReference>
<dbReference type="InterPro" id="IPR008250">
    <property type="entry name" value="ATPase_P-typ_transduc_dom_A_sf"/>
</dbReference>
<evidence type="ECO:0000256" key="8">
    <source>
        <dbReference type="ARBA" id="ARBA00022723"/>
    </source>
</evidence>
<keyword evidence="13" id="KW-0460">Magnesium</keyword>
<evidence type="ECO:0000256" key="16">
    <source>
        <dbReference type="ARBA" id="ARBA00023008"/>
    </source>
</evidence>
<dbReference type="GO" id="GO:0016887">
    <property type="term" value="F:ATP hydrolysis activity"/>
    <property type="evidence" value="ECO:0007669"/>
    <property type="project" value="InterPro"/>
</dbReference>
<keyword evidence="8" id="KW-0479">Metal-binding</keyword>
<dbReference type="PRINTS" id="PR00942">
    <property type="entry name" value="CUATPASEI"/>
</dbReference>
<dbReference type="FunFam" id="2.70.150.10:FF:000002">
    <property type="entry name" value="Copper-transporting ATPase 1, putative"/>
    <property type="match status" value="1"/>
</dbReference>
<keyword evidence="15 19" id="KW-1133">Transmembrane helix</keyword>
<evidence type="ECO:0000259" key="20">
    <source>
        <dbReference type="PROSITE" id="PS50846"/>
    </source>
</evidence>
<dbReference type="PROSITE" id="PS01047">
    <property type="entry name" value="HMA_1"/>
    <property type="match status" value="2"/>
</dbReference>
<proteinExistence type="inferred from homology"/>
<dbReference type="SUPFAM" id="SSF81653">
    <property type="entry name" value="Calcium ATPase, transduction domain A"/>
    <property type="match status" value="1"/>
</dbReference>
<evidence type="ECO:0000256" key="19">
    <source>
        <dbReference type="SAM" id="Phobius"/>
    </source>
</evidence>
<dbReference type="STRING" id="351160.RCIX1517"/>
<dbReference type="GO" id="GO:0005507">
    <property type="term" value="F:copper ion binding"/>
    <property type="evidence" value="ECO:0007669"/>
    <property type="project" value="InterPro"/>
</dbReference>
<dbReference type="Gene3D" id="3.30.70.100">
    <property type="match status" value="2"/>
</dbReference>
<accession>Q0W4B5</accession>
<dbReference type="KEGG" id="rci:RCIX1517"/>
<dbReference type="GeneID" id="5143162"/>
<feature type="domain" description="HMA" evidence="20">
    <location>
        <begin position="70"/>
        <end position="136"/>
    </location>
</feature>
<keyword evidence="22" id="KW-1185">Reference proteome</keyword>
<dbReference type="PROSITE" id="PS50846">
    <property type="entry name" value="HMA_2"/>
    <property type="match status" value="2"/>
</dbReference>
<dbReference type="InterPro" id="IPR006121">
    <property type="entry name" value="HMA_dom"/>
</dbReference>
<dbReference type="InterPro" id="IPR036412">
    <property type="entry name" value="HAD-like_sf"/>
</dbReference>
<dbReference type="Gene3D" id="3.40.50.1000">
    <property type="entry name" value="HAD superfamily/HAD-like"/>
    <property type="match status" value="1"/>
</dbReference>
<dbReference type="SUPFAM" id="SSF56784">
    <property type="entry name" value="HAD-like"/>
    <property type="match status" value="1"/>
</dbReference>
<dbReference type="Gene3D" id="2.70.150.10">
    <property type="entry name" value="Calcium-transporting ATPase, cytoplasmic transduction domain A"/>
    <property type="match status" value="1"/>
</dbReference>
<keyword evidence="9" id="KW-0677">Repeat</keyword>
<evidence type="ECO:0000313" key="21">
    <source>
        <dbReference type="EMBL" id="CAJ36778.1"/>
    </source>
</evidence>
<dbReference type="InterPro" id="IPR023298">
    <property type="entry name" value="ATPase_P-typ_TM_dom_sf"/>
</dbReference>
<evidence type="ECO:0000256" key="4">
    <source>
        <dbReference type="ARBA" id="ARBA00022448"/>
    </source>
</evidence>
<dbReference type="PROSITE" id="PS00154">
    <property type="entry name" value="ATPASE_E1_E2"/>
    <property type="match status" value="1"/>
</dbReference>
<evidence type="ECO:0000256" key="9">
    <source>
        <dbReference type="ARBA" id="ARBA00022737"/>
    </source>
</evidence>
<dbReference type="PRINTS" id="PR00119">
    <property type="entry name" value="CATATPASE"/>
</dbReference>
<organism evidence="21 22">
    <name type="scientific">Methanocella arvoryzae (strain DSM 22066 / NBRC 105507 / MRE50)</name>
    <dbReference type="NCBI Taxonomy" id="351160"/>
    <lineage>
        <taxon>Archaea</taxon>
        <taxon>Methanobacteriati</taxon>
        <taxon>Methanobacteriota</taxon>
        <taxon>Stenosarchaea group</taxon>
        <taxon>Methanomicrobia</taxon>
        <taxon>Methanocellales</taxon>
        <taxon>Methanocellaceae</taxon>
        <taxon>Methanocella</taxon>
    </lineage>
</organism>
<dbReference type="GO" id="GO:0005524">
    <property type="term" value="F:ATP binding"/>
    <property type="evidence" value="ECO:0007669"/>
    <property type="project" value="UniProtKB-KW"/>
</dbReference>
<feature type="transmembrane region" description="Helical" evidence="19">
    <location>
        <begin position="195"/>
        <end position="214"/>
    </location>
</feature>
<dbReference type="PANTHER" id="PTHR43520">
    <property type="entry name" value="ATP7, ISOFORM B"/>
    <property type="match status" value="1"/>
</dbReference>
<gene>
    <name evidence="21" type="primary">copA</name>
    <name evidence="21" type="ORF">RCIX1517</name>
</gene>
<keyword evidence="18 19" id="KW-0472">Membrane</keyword>
<evidence type="ECO:0000256" key="1">
    <source>
        <dbReference type="ARBA" id="ARBA00004651"/>
    </source>
</evidence>
<feature type="transmembrane region" description="Helical" evidence="19">
    <location>
        <begin position="787"/>
        <end position="807"/>
    </location>
</feature>
<dbReference type="InterPro" id="IPR044492">
    <property type="entry name" value="P_typ_ATPase_HD_dom"/>
</dbReference>
<dbReference type="NCBIfam" id="TIGR01494">
    <property type="entry name" value="ATPase_P-type"/>
    <property type="match status" value="1"/>
</dbReference>
<evidence type="ECO:0000256" key="10">
    <source>
        <dbReference type="ARBA" id="ARBA00022741"/>
    </source>
</evidence>
<dbReference type="InterPro" id="IPR036163">
    <property type="entry name" value="HMA_dom_sf"/>
</dbReference>
<dbReference type="Pfam" id="PF00122">
    <property type="entry name" value="E1-E2_ATPase"/>
    <property type="match status" value="1"/>
</dbReference>
<dbReference type="Pfam" id="PF00403">
    <property type="entry name" value="HMA"/>
    <property type="match status" value="2"/>
</dbReference>
<dbReference type="eggNOG" id="arCOG01576">
    <property type="taxonomic scope" value="Archaea"/>
</dbReference>
<dbReference type="GO" id="GO:0140581">
    <property type="term" value="F:P-type monovalent copper transporter activity"/>
    <property type="evidence" value="ECO:0007669"/>
    <property type="project" value="UniProtKB-EC"/>
</dbReference>
<dbReference type="EC" id="7.2.2.8" evidence="3"/>
<keyword evidence="6" id="KW-0597">Phosphoprotein</keyword>